<keyword evidence="2" id="KW-1185">Reference proteome</keyword>
<dbReference type="GO" id="GO:0004553">
    <property type="term" value="F:hydrolase activity, hydrolyzing O-glycosyl compounds"/>
    <property type="evidence" value="ECO:0007669"/>
    <property type="project" value="InterPro"/>
</dbReference>
<proteinExistence type="predicted"/>
<dbReference type="GO" id="GO:0005975">
    <property type="term" value="P:carbohydrate metabolic process"/>
    <property type="evidence" value="ECO:0007669"/>
    <property type="project" value="InterPro"/>
</dbReference>
<dbReference type="InterPro" id="IPR017853">
    <property type="entry name" value="GH"/>
</dbReference>
<dbReference type="AlphaFoldDB" id="A0A433WQ13"/>
<dbReference type="InterPro" id="IPR006103">
    <property type="entry name" value="Glyco_hydro_2_cat"/>
</dbReference>
<dbReference type="SUPFAM" id="SSF51445">
    <property type="entry name" value="(Trans)glycosidases"/>
    <property type="match status" value="1"/>
</dbReference>
<evidence type="ECO:0000313" key="1">
    <source>
        <dbReference type="EMBL" id="NSL86953.1"/>
    </source>
</evidence>
<evidence type="ECO:0000313" key="2">
    <source>
        <dbReference type="Proteomes" id="UP000281028"/>
    </source>
</evidence>
<protein>
    <submittedName>
        <fullName evidence="1">1,4-beta-xylanase</fullName>
    </submittedName>
</protein>
<gene>
    <name evidence="1" type="ORF">ECE50_008940</name>
</gene>
<dbReference type="Pfam" id="PF02836">
    <property type="entry name" value="Glyco_hydro_2_C"/>
    <property type="match status" value="1"/>
</dbReference>
<accession>A0A433WQ13</accession>
<dbReference type="Proteomes" id="UP000281028">
    <property type="component" value="Unassembled WGS sequence"/>
</dbReference>
<comment type="caution">
    <text evidence="1">The sequence shown here is derived from an EMBL/GenBank/DDBJ whole genome shotgun (WGS) entry which is preliminary data.</text>
</comment>
<organism evidence="1 2">
    <name type="scientific">Chitinophaga solisilvae</name>
    <dbReference type="NCBI Taxonomy" id="1233460"/>
    <lineage>
        <taxon>Bacteria</taxon>
        <taxon>Pseudomonadati</taxon>
        <taxon>Bacteroidota</taxon>
        <taxon>Chitinophagia</taxon>
        <taxon>Chitinophagales</taxon>
        <taxon>Chitinophagaceae</taxon>
        <taxon>Chitinophaga</taxon>
    </lineage>
</organism>
<dbReference type="OrthoDB" id="9774262at2"/>
<sequence>MRLNTLTAILLCILHYMPSSAQSKTWTAEQANTWYRQQPWMTGANFTPSTAVNQLEMWQAATFDTATISRELGWAAGIGMNCMRVYLHHVAWQEDSSGFKNRIDQYLAIADRYHIRTMFVFFDDCWNNDYAPGPQPAPKPSVHNSGWLKDPGDRIDTLPLLMDTLQRYVKDILNTYKNDPRICIWDLYNEPAHFGHGDKSWPLLRNVVAWARSIALSQPVTIGVWSAKFPDFNEFQLRNSDIITFHNYRDTTSLLQAVDTLTTYGKPVICTEYMKRPANSLFKTHLPIFRNKNIGAINWGLVAGKTQTWYPQGNKGGEAAPVIWYHDIFQQDGTPHQPEEVKIIRQLTQINETLQATAVDKSR</sequence>
<name>A0A433WQ13_9BACT</name>
<reference evidence="1" key="1">
    <citation type="submission" date="2020-05" db="EMBL/GenBank/DDBJ databases">
        <title>Chitinophaga laudate sp. nov., isolated from a tropical peat swamp.</title>
        <authorList>
            <person name="Goh C.B.S."/>
            <person name="Lee M.S."/>
            <person name="Parimannan S."/>
            <person name="Pasbakhsh P."/>
            <person name="Yule C.M."/>
            <person name="Rajandas H."/>
            <person name="Loke S."/>
            <person name="Croft L."/>
            <person name="Tan J.B.L."/>
        </authorList>
    </citation>
    <scope>NUCLEOTIDE SEQUENCE</scope>
    <source>
        <strain evidence="1">Mgbs1</strain>
    </source>
</reference>
<dbReference type="Gene3D" id="3.20.20.80">
    <property type="entry name" value="Glycosidases"/>
    <property type="match status" value="1"/>
</dbReference>
<dbReference type="EMBL" id="RIAR02000001">
    <property type="protein sequence ID" value="NSL86953.1"/>
    <property type="molecule type" value="Genomic_DNA"/>
</dbReference>